<protein>
    <submittedName>
        <fullName evidence="1">Uncharacterized protein</fullName>
    </submittedName>
</protein>
<organism evidence="1 2">
    <name type="scientific">Thetidibacter halocola</name>
    <dbReference type="NCBI Taxonomy" id="2827239"/>
    <lineage>
        <taxon>Bacteria</taxon>
        <taxon>Pseudomonadati</taxon>
        <taxon>Pseudomonadota</taxon>
        <taxon>Alphaproteobacteria</taxon>
        <taxon>Rhodobacterales</taxon>
        <taxon>Roseobacteraceae</taxon>
        <taxon>Thetidibacter</taxon>
    </lineage>
</organism>
<dbReference type="Proteomes" id="UP000681356">
    <property type="component" value="Unassembled WGS sequence"/>
</dbReference>
<dbReference type="EMBL" id="JAGTUU010000008">
    <property type="protein sequence ID" value="MBS0126062.1"/>
    <property type="molecule type" value="Genomic_DNA"/>
</dbReference>
<sequence length="114" mass="12533">MLRINNRQFAEFRAREAIRIKAAVTERMLADHPDLEPDREGVAAMVDQLFEAGFETRQALTAAAGAMIRTGLRTDPDAAEARALCSAILLDTAQGPDARLTFFRQHGLDKPPKG</sequence>
<gene>
    <name evidence="1" type="ORF">KB874_18405</name>
</gene>
<evidence type="ECO:0000313" key="2">
    <source>
        <dbReference type="Proteomes" id="UP000681356"/>
    </source>
</evidence>
<accession>A0A8J8B913</accession>
<dbReference type="AlphaFoldDB" id="A0A8J8B913"/>
<comment type="caution">
    <text evidence="1">The sequence shown here is derived from an EMBL/GenBank/DDBJ whole genome shotgun (WGS) entry which is preliminary data.</text>
</comment>
<reference evidence="1" key="1">
    <citation type="submission" date="2021-04" db="EMBL/GenBank/DDBJ databases">
        <authorList>
            <person name="Yoon J."/>
        </authorList>
    </citation>
    <scope>NUCLEOTIDE SEQUENCE</scope>
    <source>
        <strain evidence="1">KMU-90</strain>
    </source>
</reference>
<name>A0A8J8B913_9RHOB</name>
<keyword evidence="2" id="KW-1185">Reference proteome</keyword>
<proteinExistence type="predicted"/>
<evidence type="ECO:0000313" key="1">
    <source>
        <dbReference type="EMBL" id="MBS0126062.1"/>
    </source>
</evidence>
<dbReference type="RefSeq" id="WP_212538024.1">
    <property type="nucleotide sequence ID" value="NZ_JAGTUU010000008.1"/>
</dbReference>